<dbReference type="SUPFAM" id="SSF55729">
    <property type="entry name" value="Acyl-CoA N-acyltransferases (Nat)"/>
    <property type="match status" value="1"/>
</dbReference>
<dbReference type="KEGG" id="sphc:CVN68_03115"/>
<dbReference type="AlphaFoldDB" id="A0A2K8MNR3"/>
<reference evidence="1 2" key="1">
    <citation type="submission" date="2017-11" db="EMBL/GenBank/DDBJ databases">
        <title>Complete genome sequence of Sphingomonas sp. Strain Cra20, a psychrotolerant potential plant growth promoting rhizobacteria.</title>
        <authorList>
            <person name="Luo Y."/>
        </authorList>
    </citation>
    <scope>NUCLEOTIDE SEQUENCE [LARGE SCALE GENOMIC DNA]</scope>
    <source>
        <strain evidence="1 2">Cra20</strain>
    </source>
</reference>
<accession>A0A2K8MNR3</accession>
<dbReference type="OrthoDB" id="7648502at2"/>
<gene>
    <name evidence="1" type="ORF">CVN68_03115</name>
</gene>
<protein>
    <submittedName>
        <fullName evidence="1">Uncharacterized protein</fullName>
    </submittedName>
</protein>
<sequence length="310" mass="33828">MIAALRGDFLRLRFRPDRTHIVEIIERPALWLDRQALDELISACRGVVAACLAGRQLDYGLFARDEAAWGRSVITLVRRVSDGKPIAFNAMPLLPVTRGGQASNVLHLGLVMVDPDERGGGLSWILYGLTCFALFVRGGLRPLWISSVTQVPAVVGMVAEMFDDVYPGQAGTVASFAHRHLAHQIMAGERDAFGVGDDAGFDPDAQLITNAYTGGSDNLKKSFAVAAKHRDARYNHFCATSLDYERGDDLLQIGRLDIGTARRFLARSVPRSAMPQLAAQGSMIGVQAVIAPLLQWLDAERPLGRLRPAR</sequence>
<dbReference type="EMBL" id="CP024923">
    <property type="protein sequence ID" value="ATY34396.1"/>
    <property type="molecule type" value="Genomic_DNA"/>
</dbReference>
<evidence type="ECO:0000313" key="1">
    <source>
        <dbReference type="EMBL" id="ATY34396.1"/>
    </source>
</evidence>
<dbReference type="InterPro" id="IPR016181">
    <property type="entry name" value="Acyl_CoA_acyltransferase"/>
</dbReference>
<keyword evidence="2" id="KW-1185">Reference proteome</keyword>
<dbReference type="Proteomes" id="UP000229081">
    <property type="component" value="Chromosome"/>
</dbReference>
<organism evidence="1 2">
    <name type="scientific">Sphingomonas psychrotolerans</name>
    <dbReference type="NCBI Taxonomy" id="1327635"/>
    <lineage>
        <taxon>Bacteria</taxon>
        <taxon>Pseudomonadati</taxon>
        <taxon>Pseudomonadota</taxon>
        <taxon>Alphaproteobacteria</taxon>
        <taxon>Sphingomonadales</taxon>
        <taxon>Sphingomonadaceae</taxon>
        <taxon>Sphingomonas</taxon>
    </lineage>
</organism>
<proteinExistence type="predicted"/>
<evidence type="ECO:0000313" key="2">
    <source>
        <dbReference type="Proteomes" id="UP000229081"/>
    </source>
</evidence>
<name>A0A2K8MNR3_9SPHN</name>